<dbReference type="AlphaFoldDB" id="A0A109RGB7"/>
<dbReference type="Proteomes" id="UP000062260">
    <property type="component" value="Chromosome"/>
</dbReference>
<evidence type="ECO:0000313" key="3">
    <source>
        <dbReference type="EMBL" id="AMB98514.1"/>
    </source>
</evidence>
<dbReference type="InterPro" id="IPR002508">
    <property type="entry name" value="MurNAc-LAA_cat"/>
</dbReference>
<dbReference type="InterPro" id="IPR017293">
    <property type="entry name" value="N-acetylmuramoyl-L-ala_amidase"/>
</dbReference>
<dbReference type="KEGG" id="auh:AWM75_00245"/>
<sequence length="457" mass="50519">MQKVKDHIKTNQNQYIIYLTLIAVLFALIGYDIYQHNKAHSRVIQSPVVNMRQGPSVTYDIQEQVKAGSKYKVLDEKNDWTYIALNNGKVGWIPNWLSTGQLPDEANGFIATVIKDQAQLYDASDQTNVVATADRNQKFPILHQDKGLVQIQLPQSIAWINQADIEITPGNMLNRGHYAMDSETRLAYQEFLANYPASVNTNAEGVNLYSQADTNSEVITTLPNNEQMGYLGQDDIFYQVETIDGQVGYVANWLVTSNADVMAEAGKAARDQGALAGKTIVVDPGHGGEDPGAIDASESVYEKENTLSTANYLKEALEAEGAKVIMTRQEDVLVDLAEIPQIANQAGADAFVSLHYDAAEDLTRSGTTVYYYDEGLSYQLAQQVQAQLMEQGPLRSNGSHFGDYQVLRDNQRPAILLELGYMSNPYDLSTFTQAEYQKTVAKAIVDGLACYLADQQA</sequence>
<dbReference type="SUPFAM" id="SSF53187">
    <property type="entry name" value="Zn-dependent exopeptidases"/>
    <property type="match status" value="1"/>
</dbReference>
<dbReference type="RefSeq" id="WP_067977173.1">
    <property type="nucleotide sequence ID" value="NZ_CP014163.1"/>
</dbReference>
<dbReference type="GO" id="GO:0030288">
    <property type="term" value="C:outer membrane-bounded periplasmic space"/>
    <property type="evidence" value="ECO:0007669"/>
    <property type="project" value="TreeGrafter"/>
</dbReference>
<proteinExistence type="predicted"/>
<dbReference type="PANTHER" id="PTHR30404">
    <property type="entry name" value="N-ACETYLMURAMOYL-L-ALANINE AMIDASE"/>
    <property type="match status" value="1"/>
</dbReference>
<accession>A0A109RGB7</accession>
<keyword evidence="2" id="KW-0961">Cell wall biogenesis/degradation</keyword>
<dbReference type="InterPro" id="IPR050695">
    <property type="entry name" value="N-acetylmuramoyl_amidase_3"/>
</dbReference>
<dbReference type="GO" id="GO:0071555">
    <property type="term" value="P:cell wall organization"/>
    <property type="evidence" value="ECO:0007669"/>
    <property type="project" value="UniProtKB-KW"/>
</dbReference>
<dbReference type="SMART" id="SM00646">
    <property type="entry name" value="Ami_3"/>
    <property type="match status" value="1"/>
</dbReference>
<dbReference type="GO" id="GO:0008745">
    <property type="term" value="F:N-acetylmuramoyl-L-alanine amidase activity"/>
    <property type="evidence" value="ECO:0007669"/>
    <property type="project" value="InterPro"/>
</dbReference>
<dbReference type="GO" id="GO:0009253">
    <property type="term" value="P:peptidoglycan catabolic process"/>
    <property type="evidence" value="ECO:0007669"/>
    <property type="project" value="InterPro"/>
</dbReference>
<dbReference type="STRING" id="128944.AWM75_00245"/>
<dbReference type="PANTHER" id="PTHR30404:SF7">
    <property type="entry name" value="CELL WALL AMIDASE LYTH-RELATED"/>
    <property type="match status" value="1"/>
</dbReference>
<dbReference type="EMBL" id="CP014163">
    <property type="protein sequence ID" value="AMB98514.1"/>
    <property type="molecule type" value="Genomic_DNA"/>
</dbReference>
<evidence type="ECO:0000256" key="1">
    <source>
        <dbReference type="ARBA" id="ARBA00022801"/>
    </source>
</evidence>
<keyword evidence="1" id="KW-0378">Hydrolase</keyword>
<dbReference type="PIRSF" id="PIRSF037846">
    <property type="entry name" value="Autolysin_YrvJ_prd"/>
    <property type="match status" value="1"/>
</dbReference>
<protein>
    <submittedName>
        <fullName evidence="3">Uncharacterized protein</fullName>
    </submittedName>
</protein>
<organism evidence="3 4">
    <name type="scientific">Aerococcus urinaehominis</name>
    <dbReference type="NCBI Taxonomy" id="128944"/>
    <lineage>
        <taxon>Bacteria</taxon>
        <taxon>Bacillati</taxon>
        <taxon>Bacillota</taxon>
        <taxon>Bacilli</taxon>
        <taxon>Lactobacillales</taxon>
        <taxon>Aerococcaceae</taxon>
        <taxon>Aerococcus</taxon>
    </lineage>
</organism>
<dbReference type="CDD" id="cd02696">
    <property type="entry name" value="MurNAc-LAA"/>
    <property type="match status" value="1"/>
</dbReference>
<evidence type="ECO:0000256" key="2">
    <source>
        <dbReference type="ARBA" id="ARBA00023316"/>
    </source>
</evidence>
<name>A0A109RGB7_9LACT</name>
<reference evidence="4" key="2">
    <citation type="submission" date="2016-01" db="EMBL/GenBank/DDBJ databases">
        <title>Six Aerococcus type strain genome sequencing and assembly using PacBio and Illumina Hiseq.</title>
        <authorList>
            <person name="Carkaci D."/>
            <person name="Dargis R."/>
            <person name="Nielsen X.C."/>
            <person name="Skovgaard O."/>
            <person name="Fuursted K."/>
            <person name="Christensen J.J."/>
        </authorList>
    </citation>
    <scope>NUCLEOTIDE SEQUENCE [LARGE SCALE GENOMIC DNA]</scope>
    <source>
        <strain evidence="4">CCUG42038B</strain>
    </source>
</reference>
<dbReference type="Pfam" id="PF08239">
    <property type="entry name" value="SH3_3"/>
    <property type="match status" value="2"/>
</dbReference>
<dbReference type="Gene3D" id="3.40.630.40">
    <property type="entry name" value="Zn-dependent exopeptidases"/>
    <property type="match status" value="1"/>
</dbReference>
<gene>
    <name evidence="3" type="ORF">AWM75_00245</name>
</gene>
<dbReference type="Gene3D" id="2.30.30.40">
    <property type="entry name" value="SH3 Domains"/>
    <property type="match status" value="2"/>
</dbReference>
<dbReference type="PROSITE" id="PS51781">
    <property type="entry name" value="SH3B"/>
    <property type="match status" value="1"/>
</dbReference>
<dbReference type="Pfam" id="PF01520">
    <property type="entry name" value="Amidase_3"/>
    <property type="match status" value="1"/>
</dbReference>
<keyword evidence="4" id="KW-1185">Reference proteome</keyword>
<dbReference type="SMART" id="SM00287">
    <property type="entry name" value="SH3b"/>
    <property type="match status" value="3"/>
</dbReference>
<dbReference type="InterPro" id="IPR003646">
    <property type="entry name" value="SH3-like_bac-type"/>
</dbReference>
<evidence type="ECO:0000313" key="4">
    <source>
        <dbReference type="Proteomes" id="UP000062260"/>
    </source>
</evidence>
<reference evidence="3 4" key="1">
    <citation type="journal article" date="2016" name="Genome Announc.">
        <title>Complete Genome Sequences of Aerococcus christensenii CCUG 28831T, Aerococcus sanguinicola CCUG 43001T, Aerococcus urinae CCUG 36881T, Aerococcus urinaeequi CCUG 28094T, Aerococcus urinaehominis CCUG 42038 BT, and Aerococcus viridans CCUG 4311T.</title>
        <authorList>
            <person name="Carkaci D."/>
            <person name="Dargis R."/>
            <person name="Nielsen X.C."/>
            <person name="Skovgaard O."/>
            <person name="Fuursted K."/>
            <person name="Christensen J.J."/>
        </authorList>
    </citation>
    <scope>NUCLEOTIDE SEQUENCE [LARGE SCALE GENOMIC DNA]</scope>
    <source>
        <strain evidence="3 4">CCUG42038B</strain>
    </source>
</reference>